<gene>
    <name evidence="2" type="ORF">D7004_07615</name>
</gene>
<keyword evidence="2" id="KW-0378">Hydrolase</keyword>
<keyword evidence="3" id="KW-1185">Reference proteome</keyword>
<dbReference type="AlphaFoldDB" id="A0A3N0BW76"/>
<dbReference type="EMBL" id="RBEE01000012">
    <property type="protein sequence ID" value="RNL53959.1"/>
    <property type="molecule type" value="Genomic_DNA"/>
</dbReference>
<protein>
    <submittedName>
        <fullName evidence="2">Alpha/beta fold hydrolase</fullName>
    </submittedName>
</protein>
<proteinExistence type="predicted"/>
<dbReference type="OrthoDB" id="9805123at2"/>
<dbReference type="InterPro" id="IPR029058">
    <property type="entry name" value="AB_hydrolase_fold"/>
</dbReference>
<dbReference type="SUPFAM" id="SSF53474">
    <property type="entry name" value="alpha/beta-Hydrolases"/>
    <property type="match status" value="1"/>
</dbReference>
<accession>A0A3N0BW76</accession>
<dbReference type="Gene3D" id="3.40.50.1820">
    <property type="entry name" value="alpha/beta hydrolase"/>
    <property type="match status" value="1"/>
</dbReference>
<dbReference type="InterPro" id="IPR000073">
    <property type="entry name" value="AB_hydrolase_1"/>
</dbReference>
<name>A0A3N0BW76_9SPHI</name>
<dbReference type="RefSeq" id="WP_123205283.1">
    <property type="nucleotide sequence ID" value="NZ_RBEE01000012.1"/>
</dbReference>
<evidence type="ECO:0000259" key="1">
    <source>
        <dbReference type="Pfam" id="PF00561"/>
    </source>
</evidence>
<evidence type="ECO:0000313" key="2">
    <source>
        <dbReference type="EMBL" id="RNL53959.1"/>
    </source>
</evidence>
<comment type="caution">
    <text evidence="2">The sequence shown here is derived from an EMBL/GenBank/DDBJ whole genome shotgun (WGS) entry which is preliminary data.</text>
</comment>
<dbReference type="GO" id="GO:0016787">
    <property type="term" value="F:hydrolase activity"/>
    <property type="evidence" value="ECO:0007669"/>
    <property type="project" value="UniProtKB-KW"/>
</dbReference>
<evidence type="ECO:0000313" key="3">
    <source>
        <dbReference type="Proteomes" id="UP000274046"/>
    </source>
</evidence>
<feature type="domain" description="AB hydrolase-1" evidence="1">
    <location>
        <begin position="46"/>
        <end position="151"/>
    </location>
</feature>
<dbReference type="Proteomes" id="UP000274046">
    <property type="component" value="Unassembled WGS sequence"/>
</dbReference>
<dbReference type="Pfam" id="PF00561">
    <property type="entry name" value="Abhydrolase_1"/>
    <property type="match status" value="1"/>
</dbReference>
<reference evidence="2 3" key="1">
    <citation type="submission" date="2018-10" db="EMBL/GenBank/DDBJ databases">
        <title>Genome sequencing of Pedobacter jejuensis TNB23.</title>
        <authorList>
            <person name="Cho Y.-J."/>
            <person name="Cho A."/>
            <person name="Kim O.-S."/>
        </authorList>
    </citation>
    <scope>NUCLEOTIDE SEQUENCE [LARGE SCALE GENOMIC DNA]</scope>
    <source>
        <strain evidence="2 3">TNB23</strain>
    </source>
</reference>
<sequence>MREEIITIGQHSVVGILTSNGPHETLPTIVMVNAGLIHRIGPNRIYVKLARSLASCGFRVFRYDSGANGDSTKTGADTEMECMKKVMDHLEKKLQHSEFVILGMCSGAELACKAALNDTRIRGIVMINGAGLSKGKISSLYPHSEDMIRRRYYLNAIYQPRKWLKLISLRQITPSFKKIVGILARLFVKSYKHVATDPSSEIADPFTELSKNKVRILLIISEGSIVHDILSLSGVDFKKNDYIFLKGVDHTITPLWAQEELKIHITAWLSNIFKPKNLTHMQHDRT</sequence>
<organism evidence="2 3">
    <name type="scientific">Pedobacter jejuensis</name>
    <dbReference type="NCBI Taxonomy" id="1268550"/>
    <lineage>
        <taxon>Bacteria</taxon>
        <taxon>Pseudomonadati</taxon>
        <taxon>Bacteroidota</taxon>
        <taxon>Sphingobacteriia</taxon>
        <taxon>Sphingobacteriales</taxon>
        <taxon>Sphingobacteriaceae</taxon>
        <taxon>Pedobacter</taxon>
    </lineage>
</organism>